<dbReference type="CDD" id="cd06850">
    <property type="entry name" value="biotinyl_domain"/>
    <property type="match status" value="1"/>
</dbReference>
<dbReference type="GO" id="GO:0009317">
    <property type="term" value="C:acetyl-CoA carboxylase complex"/>
    <property type="evidence" value="ECO:0007669"/>
    <property type="project" value="InterPro"/>
</dbReference>
<dbReference type="InterPro" id="IPR000089">
    <property type="entry name" value="Biotin_lipoyl"/>
</dbReference>
<dbReference type="SUPFAM" id="SSF51230">
    <property type="entry name" value="Single hybrid motif"/>
    <property type="match status" value="1"/>
</dbReference>
<evidence type="ECO:0000313" key="13">
    <source>
        <dbReference type="Proteomes" id="UP000285232"/>
    </source>
</evidence>
<evidence type="ECO:0000256" key="1">
    <source>
        <dbReference type="ARBA" id="ARBA00003761"/>
    </source>
</evidence>
<dbReference type="InterPro" id="IPR050709">
    <property type="entry name" value="Biotin_Carboxyl_Carrier/Decarb"/>
</dbReference>
<keyword evidence="13" id="KW-1185">Reference proteome</keyword>
<keyword evidence="7 9" id="KW-0275">Fatty acid biosynthesis</keyword>
<dbReference type="InterPro" id="IPR011053">
    <property type="entry name" value="Single_hybrid_motif"/>
</dbReference>
<keyword evidence="4 9" id="KW-0444">Lipid biosynthesis</keyword>
<dbReference type="OrthoDB" id="9811735at2"/>
<evidence type="ECO:0000256" key="3">
    <source>
        <dbReference type="ARBA" id="ARBA00017562"/>
    </source>
</evidence>
<keyword evidence="6 9" id="KW-0443">Lipid metabolism</keyword>
<sequence length="165" mass="16732">MAEKKPSAPRGGMSVDPALVRELAEMLSETGLTEIEVEEGSKRIRVARNVAAVAVAAPSMAAPAPAPAAAPSPAAAAEESPTPAGADNANAIKSPMVGTAYLAPEPGADNFVAIGDPVKKGDTLLIVEAMKVMNPISAEKDGTVQQLLIGNGEPVEFDQPLVIVA</sequence>
<feature type="domain" description="Lipoyl-binding" evidence="11">
    <location>
        <begin position="89"/>
        <end position="165"/>
    </location>
</feature>
<dbReference type="PROSITE" id="PS00188">
    <property type="entry name" value="BIOTIN"/>
    <property type="match status" value="1"/>
</dbReference>
<dbReference type="PRINTS" id="PR01071">
    <property type="entry name" value="ACOABIOTINCC"/>
</dbReference>
<evidence type="ECO:0000256" key="4">
    <source>
        <dbReference type="ARBA" id="ARBA00022516"/>
    </source>
</evidence>
<feature type="region of interest" description="Disordered" evidence="10">
    <location>
        <begin position="61"/>
        <end position="91"/>
    </location>
</feature>
<dbReference type="GO" id="GO:0006633">
    <property type="term" value="P:fatty acid biosynthetic process"/>
    <property type="evidence" value="ECO:0007669"/>
    <property type="project" value="UniProtKB-UniPathway"/>
</dbReference>
<organism evidence="12 13">
    <name type="scientific">Aurantiacibacter aquimixticola</name>
    <dbReference type="NCBI Taxonomy" id="1958945"/>
    <lineage>
        <taxon>Bacteria</taxon>
        <taxon>Pseudomonadati</taxon>
        <taxon>Pseudomonadota</taxon>
        <taxon>Alphaproteobacteria</taxon>
        <taxon>Sphingomonadales</taxon>
        <taxon>Erythrobacteraceae</taxon>
        <taxon>Aurantiacibacter</taxon>
    </lineage>
</organism>
<dbReference type="Pfam" id="PF00364">
    <property type="entry name" value="Biotin_lipoyl"/>
    <property type="match status" value="1"/>
</dbReference>
<feature type="compositionally biased region" description="Low complexity" evidence="10">
    <location>
        <begin position="71"/>
        <end position="86"/>
    </location>
</feature>
<dbReference type="EMBL" id="RAHX01000001">
    <property type="protein sequence ID" value="RJY08302.1"/>
    <property type="molecule type" value="Genomic_DNA"/>
</dbReference>
<protein>
    <recommendedName>
        <fullName evidence="3 9">Biotin carboxyl carrier protein of acetyl-CoA carboxylase</fullName>
    </recommendedName>
</protein>
<dbReference type="NCBIfam" id="TIGR00531">
    <property type="entry name" value="BCCP"/>
    <property type="match status" value="1"/>
</dbReference>
<dbReference type="PANTHER" id="PTHR45266">
    <property type="entry name" value="OXALOACETATE DECARBOXYLASE ALPHA CHAIN"/>
    <property type="match status" value="1"/>
</dbReference>
<dbReference type="Gene3D" id="2.40.50.100">
    <property type="match status" value="1"/>
</dbReference>
<dbReference type="UniPathway" id="UPA00094"/>
<comment type="caution">
    <text evidence="12">The sequence shown here is derived from an EMBL/GenBank/DDBJ whole genome shotgun (WGS) entry which is preliminary data.</text>
</comment>
<accession>A0A419RR68</accession>
<dbReference type="InterPro" id="IPR001249">
    <property type="entry name" value="AcCoA_biotinCC"/>
</dbReference>
<evidence type="ECO:0000256" key="10">
    <source>
        <dbReference type="SAM" id="MobiDB-lite"/>
    </source>
</evidence>
<gene>
    <name evidence="12" type="primary">accB</name>
    <name evidence="12" type="ORF">D6201_02060</name>
</gene>
<keyword evidence="8 9" id="KW-0092">Biotin</keyword>
<evidence type="ECO:0000256" key="2">
    <source>
        <dbReference type="ARBA" id="ARBA00005194"/>
    </source>
</evidence>
<name>A0A419RR68_9SPHN</name>
<dbReference type="AlphaFoldDB" id="A0A419RR68"/>
<dbReference type="PROSITE" id="PS50968">
    <property type="entry name" value="BIOTINYL_LIPOYL"/>
    <property type="match status" value="1"/>
</dbReference>
<reference evidence="12 13" key="1">
    <citation type="journal article" date="2017" name="Int. J. Syst. Evol. Microbiol.">
        <title>Erythrobacter aquimixticola sp. nov., isolated from the junction between the ocean and a freshwater spring.</title>
        <authorList>
            <person name="Park S."/>
            <person name="Jung Y.T."/>
            <person name="Choi S.J."/>
            <person name="Yoon J.H."/>
        </authorList>
    </citation>
    <scope>NUCLEOTIDE SEQUENCE [LARGE SCALE GENOMIC DNA]</scope>
    <source>
        <strain evidence="12 13">JSSK-14</strain>
    </source>
</reference>
<dbReference type="GO" id="GO:0003989">
    <property type="term" value="F:acetyl-CoA carboxylase activity"/>
    <property type="evidence" value="ECO:0007669"/>
    <property type="project" value="InterPro"/>
</dbReference>
<comment type="pathway">
    <text evidence="2 9">Lipid metabolism; fatty acid biosynthesis.</text>
</comment>
<dbReference type="InterPro" id="IPR001882">
    <property type="entry name" value="Biotin_BS"/>
</dbReference>
<comment type="function">
    <text evidence="1 9">This protein is a component of the acetyl coenzyme A carboxylase complex; first, biotin carboxylase catalyzes the carboxylation of the carrier protein and then the transcarboxylase transfers the carboxyl group to form malonyl-CoA.</text>
</comment>
<keyword evidence="5 9" id="KW-0276">Fatty acid metabolism</keyword>
<evidence type="ECO:0000256" key="5">
    <source>
        <dbReference type="ARBA" id="ARBA00022832"/>
    </source>
</evidence>
<evidence type="ECO:0000256" key="7">
    <source>
        <dbReference type="ARBA" id="ARBA00023160"/>
    </source>
</evidence>
<evidence type="ECO:0000256" key="6">
    <source>
        <dbReference type="ARBA" id="ARBA00023098"/>
    </source>
</evidence>
<proteinExistence type="predicted"/>
<evidence type="ECO:0000256" key="8">
    <source>
        <dbReference type="ARBA" id="ARBA00023267"/>
    </source>
</evidence>
<evidence type="ECO:0000313" key="12">
    <source>
        <dbReference type="EMBL" id="RJY08302.1"/>
    </source>
</evidence>
<evidence type="ECO:0000259" key="11">
    <source>
        <dbReference type="PROSITE" id="PS50968"/>
    </source>
</evidence>
<dbReference type="Proteomes" id="UP000285232">
    <property type="component" value="Unassembled WGS sequence"/>
</dbReference>
<dbReference type="PANTHER" id="PTHR45266:SF3">
    <property type="entry name" value="OXALOACETATE DECARBOXYLASE ALPHA CHAIN"/>
    <property type="match status" value="1"/>
</dbReference>
<evidence type="ECO:0000256" key="9">
    <source>
        <dbReference type="RuleBase" id="RU364072"/>
    </source>
</evidence>
<dbReference type="FunFam" id="2.40.50.100:FF:000003">
    <property type="entry name" value="Acetyl-CoA carboxylase biotin carboxyl carrier protein"/>
    <property type="match status" value="1"/>
</dbReference>